<accession>A0ABY4FEZ3</accession>
<keyword evidence="1" id="KW-0812">Transmembrane</keyword>
<dbReference type="EMBL" id="CP095049">
    <property type="protein sequence ID" value="UOQ55254.1"/>
    <property type="molecule type" value="Genomic_DNA"/>
</dbReference>
<sequence>MTTFFQELRSKAGLLLTTLIIGVLTVFSDYIVDNIKTGINRANTRTTHFDVISKELSAFIFNAELAEEIGANRISNKAYITSIITDYNTSVTSLRKNEYYHYALIHKYWNEEAYQQYRLAMQQAKTYDSLLHQLNPVYAQLTQQAEGKLTYTPAMEEDLKQQGPKLRSALRQLQQKSETFLNNF</sequence>
<keyword evidence="3" id="KW-1185">Reference proteome</keyword>
<dbReference type="RefSeq" id="WP_244723661.1">
    <property type="nucleotide sequence ID" value="NZ_CP095049.1"/>
</dbReference>
<protein>
    <recommendedName>
        <fullName evidence="4">Chemotaxis methyl-accepting receptor HlyB-like 4HB MCP domain-containing protein</fullName>
    </recommendedName>
</protein>
<keyword evidence="1" id="KW-0472">Membrane</keyword>
<evidence type="ECO:0008006" key="4">
    <source>
        <dbReference type="Google" id="ProtNLM"/>
    </source>
</evidence>
<proteinExistence type="predicted"/>
<feature type="transmembrane region" description="Helical" evidence="1">
    <location>
        <begin position="12"/>
        <end position="32"/>
    </location>
</feature>
<evidence type="ECO:0000313" key="2">
    <source>
        <dbReference type="EMBL" id="UOQ55254.1"/>
    </source>
</evidence>
<organism evidence="2 3">
    <name type="scientific">Hymenobacter cellulosivorans</name>
    <dbReference type="NCBI Taxonomy" id="2932249"/>
    <lineage>
        <taxon>Bacteria</taxon>
        <taxon>Pseudomonadati</taxon>
        <taxon>Bacteroidota</taxon>
        <taxon>Cytophagia</taxon>
        <taxon>Cytophagales</taxon>
        <taxon>Hymenobacteraceae</taxon>
        <taxon>Hymenobacter</taxon>
    </lineage>
</organism>
<evidence type="ECO:0000313" key="3">
    <source>
        <dbReference type="Proteomes" id="UP000831785"/>
    </source>
</evidence>
<keyword evidence="1" id="KW-1133">Transmembrane helix</keyword>
<gene>
    <name evidence="2" type="ORF">MUN80_10960</name>
</gene>
<dbReference type="Proteomes" id="UP000831785">
    <property type="component" value="Chromosome"/>
</dbReference>
<evidence type="ECO:0000256" key="1">
    <source>
        <dbReference type="SAM" id="Phobius"/>
    </source>
</evidence>
<name>A0ABY4FEZ3_9BACT</name>
<reference evidence="2 3" key="1">
    <citation type="submission" date="2022-04" db="EMBL/GenBank/DDBJ databases">
        <title>Hymenobacter sp. isolated from the air.</title>
        <authorList>
            <person name="Won M."/>
            <person name="Lee C.-M."/>
            <person name="Woen H.-Y."/>
            <person name="Kwon S.-W."/>
        </authorList>
    </citation>
    <scope>NUCLEOTIDE SEQUENCE [LARGE SCALE GENOMIC DNA]</scope>
    <source>
        <strain evidence="3">5116 S-27</strain>
    </source>
</reference>